<comment type="subcellular location">
    <subcellularLocation>
        <location evidence="1">Membrane</location>
    </subcellularLocation>
</comment>
<evidence type="ECO:0000256" key="3">
    <source>
        <dbReference type="ARBA" id="ARBA00022989"/>
    </source>
</evidence>
<organism evidence="6 7">
    <name type="scientific">Luteibacter rhizovicinus</name>
    <dbReference type="NCBI Taxonomy" id="242606"/>
    <lineage>
        <taxon>Bacteria</taxon>
        <taxon>Pseudomonadati</taxon>
        <taxon>Pseudomonadota</taxon>
        <taxon>Gammaproteobacteria</taxon>
        <taxon>Lysobacterales</taxon>
        <taxon>Rhodanobacteraceae</taxon>
        <taxon>Luteibacter</taxon>
    </lineage>
</organism>
<accession>A0A4R3YYC9</accession>
<evidence type="ECO:0000256" key="2">
    <source>
        <dbReference type="ARBA" id="ARBA00022692"/>
    </source>
</evidence>
<dbReference type="PANTHER" id="PTHR35371">
    <property type="entry name" value="INNER MEMBRANE PROTEIN"/>
    <property type="match status" value="1"/>
</dbReference>
<comment type="caution">
    <text evidence="6">The sequence shown here is derived from an EMBL/GenBank/DDBJ whole genome shotgun (WGS) entry which is preliminary data.</text>
</comment>
<evidence type="ECO:0000256" key="4">
    <source>
        <dbReference type="ARBA" id="ARBA00023136"/>
    </source>
</evidence>
<evidence type="ECO:0000313" key="7">
    <source>
        <dbReference type="Proteomes" id="UP000295645"/>
    </source>
</evidence>
<dbReference type="Pfam" id="PF01124">
    <property type="entry name" value="MAPEG"/>
    <property type="match status" value="1"/>
</dbReference>
<gene>
    <name evidence="6" type="ORF">EC912_102714</name>
</gene>
<dbReference type="RefSeq" id="WP_132142553.1">
    <property type="nucleotide sequence ID" value="NZ_SMCS01000002.1"/>
</dbReference>
<feature type="transmembrane region" description="Helical" evidence="5">
    <location>
        <begin position="111"/>
        <end position="128"/>
    </location>
</feature>
<evidence type="ECO:0000256" key="1">
    <source>
        <dbReference type="ARBA" id="ARBA00004370"/>
    </source>
</evidence>
<feature type="transmembrane region" description="Helical" evidence="5">
    <location>
        <begin position="84"/>
        <end position="105"/>
    </location>
</feature>
<keyword evidence="3 5" id="KW-1133">Transmembrane helix</keyword>
<evidence type="ECO:0000256" key="5">
    <source>
        <dbReference type="SAM" id="Phobius"/>
    </source>
</evidence>
<dbReference type="OrthoDB" id="513661at2"/>
<keyword evidence="2 5" id="KW-0812">Transmembrane</keyword>
<dbReference type="Proteomes" id="UP000295645">
    <property type="component" value="Unassembled WGS sequence"/>
</dbReference>
<keyword evidence="4 5" id="KW-0472">Membrane</keyword>
<feature type="transmembrane region" description="Helical" evidence="5">
    <location>
        <begin position="7"/>
        <end position="28"/>
    </location>
</feature>
<sequence length="129" mass="13986">MPIELKMLGWSVLLGLVYIVVATGLGAMQRGLAWNASNRDGSTPALTGAAARADRAVHNLLETFVFFAAAVLTVVLAQRTSPATALGVQLFFWARLVYLPVYIIGIPYLRTLIWAVSIWGIVQVLAVLF</sequence>
<dbReference type="Gene3D" id="1.20.120.550">
    <property type="entry name" value="Membrane associated eicosanoid/glutathione metabolism-like domain"/>
    <property type="match status" value="1"/>
</dbReference>
<dbReference type="GO" id="GO:0016020">
    <property type="term" value="C:membrane"/>
    <property type="evidence" value="ECO:0007669"/>
    <property type="project" value="UniProtKB-SubCell"/>
</dbReference>
<feature type="transmembrane region" description="Helical" evidence="5">
    <location>
        <begin position="56"/>
        <end position="77"/>
    </location>
</feature>
<name>A0A4R3YYC9_9GAMM</name>
<reference evidence="6 7" key="1">
    <citation type="submission" date="2019-03" db="EMBL/GenBank/DDBJ databases">
        <title>Above-ground endophytic microbial communities from plants in different locations in the United States.</title>
        <authorList>
            <person name="Frank C."/>
        </authorList>
    </citation>
    <scope>NUCLEOTIDE SEQUENCE [LARGE SCALE GENOMIC DNA]</scope>
    <source>
        <strain evidence="6 7">LP_13_YM</strain>
    </source>
</reference>
<dbReference type="InterPro" id="IPR001129">
    <property type="entry name" value="Membr-assoc_MAPEG"/>
</dbReference>
<dbReference type="PANTHER" id="PTHR35371:SF1">
    <property type="entry name" value="BLR7753 PROTEIN"/>
    <property type="match status" value="1"/>
</dbReference>
<dbReference type="InterPro" id="IPR023352">
    <property type="entry name" value="MAPEG-like_dom_sf"/>
</dbReference>
<dbReference type="EMBL" id="SMCS01000002">
    <property type="protein sequence ID" value="TCV96363.1"/>
    <property type="molecule type" value="Genomic_DNA"/>
</dbReference>
<keyword evidence="7" id="KW-1185">Reference proteome</keyword>
<dbReference type="SUPFAM" id="SSF161084">
    <property type="entry name" value="MAPEG domain-like"/>
    <property type="match status" value="1"/>
</dbReference>
<dbReference type="AlphaFoldDB" id="A0A4R3YYC9"/>
<evidence type="ECO:0000313" key="6">
    <source>
        <dbReference type="EMBL" id="TCV96363.1"/>
    </source>
</evidence>
<proteinExistence type="predicted"/>
<protein>
    <submittedName>
        <fullName evidence="6">Putative MAPEG superfamily protein</fullName>
    </submittedName>
</protein>